<evidence type="ECO:0000256" key="1">
    <source>
        <dbReference type="SAM" id="Phobius"/>
    </source>
</evidence>
<name>A0A0D0CXK4_9AGAR</name>
<dbReference type="AlphaFoldDB" id="A0A0D0CXK4"/>
<gene>
    <name evidence="2" type="ORF">GYMLUDRAFT_59324</name>
</gene>
<feature type="transmembrane region" description="Helical" evidence="1">
    <location>
        <begin position="129"/>
        <end position="147"/>
    </location>
</feature>
<dbReference type="HOGENOM" id="CLU_035509_9_0_1"/>
<dbReference type="EMBL" id="KN834773">
    <property type="protein sequence ID" value="KIK60963.1"/>
    <property type="molecule type" value="Genomic_DNA"/>
</dbReference>
<evidence type="ECO:0000313" key="3">
    <source>
        <dbReference type="Proteomes" id="UP000053593"/>
    </source>
</evidence>
<keyword evidence="3" id="KW-1185">Reference proteome</keyword>
<keyword evidence="1" id="KW-0472">Membrane</keyword>
<dbReference type="OrthoDB" id="2952413at2759"/>
<feature type="transmembrane region" description="Helical" evidence="1">
    <location>
        <begin position="104"/>
        <end position="123"/>
    </location>
</feature>
<keyword evidence="1" id="KW-0812">Transmembrane</keyword>
<proteinExistence type="predicted"/>
<accession>A0A0D0CXK4</accession>
<feature type="transmembrane region" description="Helical" evidence="1">
    <location>
        <begin position="282"/>
        <end position="302"/>
    </location>
</feature>
<sequence>MDDAPLLDSLFELICDSRVQNASTVAAFTILTYDWLLTFNKEVMLQAFTTLNTTKIQIIDYIHLALNYNWCVHVNLVGESKLGHRTVSNGSNLCSEMYVTGNQYIPEFGAFAYVFLISLPFLFGNSRGGPIIFTTLVNIILGLRLYALYQSSKLVLALIIVLTAASIIIPGEFSAEFWGSVNTVILETKTPLLDLNALEPYIPGIEHVLPGCTFGWLPSFHFTLASYIPNLFVSGIYFCLIAYSCFKSAPWKSQSTRRDYWGSSNGSYTPENIIAYIIRDGIIFFLLVFSTVLIAMMTTVLLPKQSDLFVPFLGDRWIIVVYSLAGTKLILNLREAAHTVSDKPAVTEEWLSLQNWRGHTNTMASSTAYAHT</sequence>
<keyword evidence="1" id="KW-1133">Transmembrane helix</keyword>
<reference evidence="2 3" key="1">
    <citation type="submission" date="2014-04" db="EMBL/GenBank/DDBJ databases">
        <title>Evolutionary Origins and Diversification of the Mycorrhizal Mutualists.</title>
        <authorList>
            <consortium name="DOE Joint Genome Institute"/>
            <consortium name="Mycorrhizal Genomics Consortium"/>
            <person name="Kohler A."/>
            <person name="Kuo A."/>
            <person name="Nagy L.G."/>
            <person name="Floudas D."/>
            <person name="Copeland A."/>
            <person name="Barry K.W."/>
            <person name="Cichocki N."/>
            <person name="Veneault-Fourrey C."/>
            <person name="LaButti K."/>
            <person name="Lindquist E.A."/>
            <person name="Lipzen A."/>
            <person name="Lundell T."/>
            <person name="Morin E."/>
            <person name="Murat C."/>
            <person name="Riley R."/>
            <person name="Ohm R."/>
            <person name="Sun H."/>
            <person name="Tunlid A."/>
            <person name="Henrissat B."/>
            <person name="Grigoriev I.V."/>
            <person name="Hibbett D.S."/>
            <person name="Martin F."/>
        </authorList>
    </citation>
    <scope>NUCLEOTIDE SEQUENCE [LARGE SCALE GENOMIC DNA]</scope>
    <source>
        <strain evidence="2 3">FD-317 M1</strain>
    </source>
</reference>
<feature type="transmembrane region" description="Helical" evidence="1">
    <location>
        <begin position="154"/>
        <end position="173"/>
    </location>
</feature>
<evidence type="ECO:0000313" key="2">
    <source>
        <dbReference type="EMBL" id="KIK60963.1"/>
    </source>
</evidence>
<organism evidence="2 3">
    <name type="scientific">Collybiopsis luxurians FD-317 M1</name>
    <dbReference type="NCBI Taxonomy" id="944289"/>
    <lineage>
        <taxon>Eukaryota</taxon>
        <taxon>Fungi</taxon>
        <taxon>Dikarya</taxon>
        <taxon>Basidiomycota</taxon>
        <taxon>Agaricomycotina</taxon>
        <taxon>Agaricomycetes</taxon>
        <taxon>Agaricomycetidae</taxon>
        <taxon>Agaricales</taxon>
        <taxon>Marasmiineae</taxon>
        <taxon>Omphalotaceae</taxon>
        <taxon>Collybiopsis</taxon>
        <taxon>Collybiopsis luxurians</taxon>
    </lineage>
</organism>
<feature type="transmembrane region" description="Helical" evidence="1">
    <location>
        <begin position="227"/>
        <end position="246"/>
    </location>
</feature>
<protein>
    <submittedName>
        <fullName evidence="2">Uncharacterized protein</fullName>
    </submittedName>
</protein>
<dbReference type="Proteomes" id="UP000053593">
    <property type="component" value="Unassembled WGS sequence"/>
</dbReference>